<name>A0A834TNM7_9FABA</name>
<dbReference type="Proteomes" id="UP000634136">
    <property type="component" value="Unassembled WGS sequence"/>
</dbReference>
<accession>A0A834TNM7</accession>
<proteinExistence type="predicted"/>
<sequence>MRSPTHHQLPMHLFARGHPRAWLASPGPMPPSARGQPTVPYPTHQPVLVPLSTRWQLHCAFLHTIIITTNLPPPGVIQRNTIKAQAMWVTPDHSFVKLNVDASFCLSDGGTIGGLVKDGYGICLGAFA</sequence>
<dbReference type="AlphaFoldDB" id="A0A834TNM7"/>
<protein>
    <submittedName>
        <fullName evidence="1">Uncharacterized protein</fullName>
    </submittedName>
</protein>
<organism evidence="1 2">
    <name type="scientific">Senna tora</name>
    <dbReference type="NCBI Taxonomy" id="362788"/>
    <lineage>
        <taxon>Eukaryota</taxon>
        <taxon>Viridiplantae</taxon>
        <taxon>Streptophyta</taxon>
        <taxon>Embryophyta</taxon>
        <taxon>Tracheophyta</taxon>
        <taxon>Spermatophyta</taxon>
        <taxon>Magnoliopsida</taxon>
        <taxon>eudicotyledons</taxon>
        <taxon>Gunneridae</taxon>
        <taxon>Pentapetalae</taxon>
        <taxon>rosids</taxon>
        <taxon>fabids</taxon>
        <taxon>Fabales</taxon>
        <taxon>Fabaceae</taxon>
        <taxon>Caesalpinioideae</taxon>
        <taxon>Cassia clade</taxon>
        <taxon>Senna</taxon>
    </lineage>
</organism>
<reference evidence="1" key="1">
    <citation type="submission" date="2020-09" db="EMBL/GenBank/DDBJ databases">
        <title>Genome-Enabled Discovery of Anthraquinone Biosynthesis in Senna tora.</title>
        <authorList>
            <person name="Kang S.-H."/>
            <person name="Pandey R.P."/>
            <person name="Lee C.-M."/>
            <person name="Sim J.-S."/>
            <person name="Jeong J.-T."/>
            <person name="Choi B.-S."/>
            <person name="Jung M."/>
            <person name="Ginzburg D."/>
            <person name="Zhao K."/>
            <person name="Won S.Y."/>
            <person name="Oh T.-J."/>
            <person name="Yu Y."/>
            <person name="Kim N.-H."/>
            <person name="Lee O.R."/>
            <person name="Lee T.-H."/>
            <person name="Bashyal P."/>
            <person name="Kim T.-S."/>
            <person name="Lee W.-H."/>
            <person name="Kawkins C."/>
            <person name="Kim C.-K."/>
            <person name="Kim J.S."/>
            <person name="Ahn B.O."/>
            <person name="Rhee S.Y."/>
            <person name="Sohng J.K."/>
        </authorList>
    </citation>
    <scope>NUCLEOTIDE SEQUENCE</scope>
    <source>
        <tissue evidence="1">Leaf</tissue>
    </source>
</reference>
<comment type="caution">
    <text evidence="1">The sequence shown here is derived from an EMBL/GenBank/DDBJ whole genome shotgun (WGS) entry which is preliminary data.</text>
</comment>
<evidence type="ECO:0000313" key="1">
    <source>
        <dbReference type="EMBL" id="KAF7824291.1"/>
    </source>
</evidence>
<dbReference type="EMBL" id="JAAIUW010000007">
    <property type="protein sequence ID" value="KAF7824291.1"/>
    <property type="molecule type" value="Genomic_DNA"/>
</dbReference>
<keyword evidence="2" id="KW-1185">Reference proteome</keyword>
<evidence type="ECO:0000313" key="2">
    <source>
        <dbReference type="Proteomes" id="UP000634136"/>
    </source>
</evidence>
<gene>
    <name evidence="1" type="ORF">G2W53_022435</name>
</gene>